<dbReference type="EMBL" id="CP027666">
    <property type="protein sequence ID" value="AVO34775.1"/>
    <property type="molecule type" value="Genomic_DNA"/>
</dbReference>
<accession>A0A2S0MFV4</accession>
<evidence type="ECO:0000313" key="3">
    <source>
        <dbReference type="EMBL" id="AVO34775.1"/>
    </source>
</evidence>
<gene>
    <name evidence="3" type="ORF">C6570_11435</name>
</gene>
<sequence length="142" mass="14763">MHFRSLISLAAAAALLGGCASAPDVRQVTAPEKNAGIGGNTPAGTVDLAAHKLAGAPGDYELRARLLTIAPDGGAAAHPHAGQPGIVRVIKGTIVEGRGSAQRVLKAGDFWMENADTTHWFRNPSQTEPAELWAVDIVPKKK</sequence>
<dbReference type="InterPro" id="IPR014710">
    <property type="entry name" value="RmlC-like_jellyroll"/>
</dbReference>
<dbReference type="InterPro" id="IPR011051">
    <property type="entry name" value="RmlC_Cupin_sf"/>
</dbReference>
<dbReference type="RefSeq" id="WP_106703327.1">
    <property type="nucleotide sequence ID" value="NZ_CP027666.1"/>
</dbReference>
<dbReference type="PANTHER" id="PTHR38599">
    <property type="entry name" value="CUPIN DOMAIN PROTEIN (AFU_ORTHOLOGUE AFUA_3G13620)"/>
    <property type="match status" value="1"/>
</dbReference>
<reference evidence="3 4" key="1">
    <citation type="submission" date="2018-03" db="EMBL/GenBank/DDBJ databases">
        <title>Genome sequencing of Ottowia sp.</title>
        <authorList>
            <person name="Kim S.-J."/>
            <person name="Heo J."/>
            <person name="Kwon S.-W."/>
        </authorList>
    </citation>
    <scope>NUCLEOTIDE SEQUENCE [LARGE SCALE GENOMIC DNA]</scope>
    <source>
        <strain evidence="3 4">KADR8-3</strain>
    </source>
</reference>
<proteinExistence type="predicted"/>
<name>A0A2S0MFV4_9BURK</name>
<dbReference type="SUPFAM" id="SSF51182">
    <property type="entry name" value="RmlC-like cupins"/>
    <property type="match status" value="1"/>
</dbReference>
<feature type="domain" description="Cupin type-2" evidence="2">
    <location>
        <begin position="66"/>
        <end position="133"/>
    </location>
</feature>
<dbReference type="Gene3D" id="2.60.120.10">
    <property type="entry name" value="Jelly Rolls"/>
    <property type="match status" value="1"/>
</dbReference>
<evidence type="ECO:0000256" key="1">
    <source>
        <dbReference type="SAM" id="SignalP"/>
    </source>
</evidence>
<dbReference type="InterPro" id="IPR013096">
    <property type="entry name" value="Cupin_2"/>
</dbReference>
<evidence type="ECO:0000259" key="2">
    <source>
        <dbReference type="Pfam" id="PF07883"/>
    </source>
</evidence>
<keyword evidence="1" id="KW-0732">Signal</keyword>
<dbReference type="PANTHER" id="PTHR38599:SF1">
    <property type="entry name" value="CUPIN DOMAIN PROTEIN (AFU_ORTHOLOGUE AFUA_3G13620)"/>
    <property type="match status" value="1"/>
</dbReference>
<dbReference type="PROSITE" id="PS51257">
    <property type="entry name" value="PROKAR_LIPOPROTEIN"/>
    <property type="match status" value="1"/>
</dbReference>
<dbReference type="OrthoDB" id="8561853at2"/>
<evidence type="ECO:0000313" key="4">
    <source>
        <dbReference type="Proteomes" id="UP000239709"/>
    </source>
</evidence>
<dbReference type="AlphaFoldDB" id="A0A2S0MFV4"/>
<protein>
    <recommendedName>
        <fullName evidence="2">Cupin type-2 domain-containing protein</fullName>
    </recommendedName>
</protein>
<organism evidence="3 4">
    <name type="scientific">Ottowia oryzae</name>
    <dbReference type="NCBI Taxonomy" id="2109914"/>
    <lineage>
        <taxon>Bacteria</taxon>
        <taxon>Pseudomonadati</taxon>
        <taxon>Pseudomonadota</taxon>
        <taxon>Betaproteobacteria</taxon>
        <taxon>Burkholderiales</taxon>
        <taxon>Comamonadaceae</taxon>
        <taxon>Ottowia</taxon>
    </lineage>
</organism>
<feature type="signal peptide" evidence="1">
    <location>
        <begin position="1"/>
        <end position="22"/>
    </location>
</feature>
<keyword evidence="4" id="KW-1185">Reference proteome</keyword>
<dbReference type="KEGG" id="otk:C6570_11435"/>
<dbReference type="Proteomes" id="UP000239709">
    <property type="component" value="Chromosome"/>
</dbReference>
<dbReference type="Pfam" id="PF07883">
    <property type="entry name" value="Cupin_2"/>
    <property type="match status" value="1"/>
</dbReference>
<feature type="chain" id="PRO_5015764487" description="Cupin type-2 domain-containing protein" evidence="1">
    <location>
        <begin position="23"/>
        <end position="142"/>
    </location>
</feature>